<dbReference type="EMBL" id="CP034539">
    <property type="protein sequence ID" value="AZQ37652.1"/>
    <property type="molecule type" value="Genomic_DNA"/>
</dbReference>
<dbReference type="RefSeq" id="WP_126395334.1">
    <property type="nucleotide sequence ID" value="NZ_CP034539.1"/>
</dbReference>
<accession>A0A3Q9EXE3</accession>
<protein>
    <submittedName>
        <fullName evidence="1">DUF3515 domain-containing protein</fullName>
    </submittedName>
</protein>
<dbReference type="Pfam" id="PF12028">
    <property type="entry name" value="DUF3515"/>
    <property type="match status" value="1"/>
</dbReference>
<evidence type="ECO:0000313" key="2">
    <source>
        <dbReference type="Proteomes" id="UP000280298"/>
    </source>
</evidence>
<keyword evidence="2" id="KW-1185">Reference proteome</keyword>
<dbReference type="PROSITE" id="PS51257">
    <property type="entry name" value="PROKAR_LIPOPROTEIN"/>
    <property type="match status" value="1"/>
</dbReference>
<dbReference type="KEGG" id="scya:EJ357_32840"/>
<reference evidence="1 2" key="1">
    <citation type="journal article" date="2019" name="Int. J. Syst. Evol. Microbiol.">
        <title>Streptomyces cyaneochromogenes sp. nov., a blue pigment-producing actinomycete from manganese-contaminated soil.</title>
        <authorList>
            <person name="Tang X."/>
            <person name="Zhao J."/>
            <person name="Li K."/>
            <person name="Chen Z."/>
            <person name="Sun Y."/>
            <person name="Gao J."/>
        </authorList>
    </citation>
    <scope>NUCLEOTIDE SEQUENCE [LARGE SCALE GENOMIC DNA]</scope>
    <source>
        <strain evidence="1 2">MK-45</strain>
    </source>
</reference>
<evidence type="ECO:0000313" key="1">
    <source>
        <dbReference type="EMBL" id="AZQ37652.1"/>
    </source>
</evidence>
<proteinExistence type="predicted"/>
<dbReference type="AlphaFoldDB" id="A0A3Q9EXE3"/>
<organism evidence="1 2">
    <name type="scientific">Streptomyces cyaneochromogenes</name>
    <dbReference type="NCBI Taxonomy" id="2496836"/>
    <lineage>
        <taxon>Bacteria</taxon>
        <taxon>Bacillati</taxon>
        <taxon>Actinomycetota</taxon>
        <taxon>Actinomycetes</taxon>
        <taxon>Kitasatosporales</taxon>
        <taxon>Streptomycetaceae</taxon>
        <taxon>Streptomyces</taxon>
    </lineage>
</organism>
<gene>
    <name evidence="1" type="ORF">EJ357_32840</name>
</gene>
<dbReference type="Proteomes" id="UP000280298">
    <property type="component" value="Chromosome"/>
</dbReference>
<sequence>MNSFRHRRISVTSAIGSPALVLLITAAGCSSPDDSGSAAVPSPGAKATQLCRNLDKVLPAKVDGESREDPSPASALTAGWGDPAIILRCGVERPPKMIDPKVAEGRDQDAVAGGVEGVKWLMEKQDDGAYRFTSASRRAYVEVTVPEGVDSSGALIDLAPAIKKAIPEGIADLTVGN</sequence>
<dbReference type="OrthoDB" id="3213819at2"/>
<name>A0A3Q9EXE3_9ACTN</name>
<dbReference type="InterPro" id="IPR021903">
    <property type="entry name" value="DUF3515"/>
</dbReference>